<reference evidence="7 8" key="1">
    <citation type="journal article" date="2024" name="Nat. Commun.">
        <title>Phylogenomics reveals the evolutionary origins of lichenization in chlorophyte algae.</title>
        <authorList>
            <person name="Puginier C."/>
            <person name="Libourel C."/>
            <person name="Otte J."/>
            <person name="Skaloud P."/>
            <person name="Haon M."/>
            <person name="Grisel S."/>
            <person name="Petersen M."/>
            <person name="Berrin J.G."/>
            <person name="Delaux P.M."/>
            <person name="Dal Grande F."/>
            <person name="Keller J."/>
        </authorList>
    </citation>
    <scope>NUCLEOTIDE SEQUENCE [LARGE SCALE GENOMIC DNA]</scope>
    <source>
        <strain evidence="7 8">SAG 2043</strain>
    </source>
</reference>
<feature type="transmembrane region" description="Helical" evidence="6">
    <location>
        <begin position="218"/>
        <end position="237"/>
    </location>
</feature>
<evidence type="ECO:0000256" key="3">
    <source>
        <dbReference type="ARBA" id="ARBA00022692"/>
    </source>
</evidence>
<evidence type="ECO:0000256" key="5">
    <source>
        <dbReference type="ARBA" id="ARBA00023136"/>
    </source>
</evidence>
<protein>
    <recommendedName>
        <fullName evidence="9">Serine incorporator</fullName>
    </recommendedName>
</protein>
<dbReference type="Proteomes" id="UP001489004">
    <property type="component" value="Unassembled WGS sequence"/>
</dbReference>
<gene>
    <name evidence="7" type="ORF">WJX72_002870</name>
</gene>
<dbReference type="PANTHER" id="PTHR10383">
    <property type="entry name" value="SERINE INCORPORATOR"/>
    <property type="match status" value="1"/>
</dbReference>
<dbReference type="InterPro" id="IPR005016">
    <property type="entry name" value="TDE1/TMS"/>
</dbReference>
<keyword evidence="3 6" id="KW-0812">Transmembrane</keyword>
<evidence type="ECO:0000256" key="4">
    <source>
        <dbReference type="ARBA" id="ARBA00022989"/>
    </source>
</evidence>
<dbReference type="GO" id="GO:0016020">
    <property type="term" value="C:membrane"/>
    <property type="evidence" value="ECO:0007669"/>
    <property type="project" value="UniProtKB-SubCell"/>
</dbReference>
<feature type="transmembrane region" description="Helical" evidence="6">
    <location>
        <begin position="126"/>
        <end position="147"/>
    </location>
</feature>
<proteinExistence type="inferred from homology"/>
<keyword evidence="4 6" id="KW-1133">Transmembrane helix</keyword>
<comment type="caution">
    <text evidence="7">The sequence shown here is derived from an EMBL/GenBank/DDBJ whole genome shotgun (WGS) entry which is preliminary data.</text>
</comment>
<sequence>MFVLSYAGSALASCAAMCACQACGFAARETFRKSARLAYCVLFTLAMVLAWVLRDFARPLMEKIPWIFHHASTDPSDEWYGQQAVYRVSMGNFMFFGLLSAVLVGVRYKSDKRDQYLQHGGWFVKITLWLLCNALPFFFPVSVVNAYSWAARFGSGAFLIVQMIILLDLTQSWNDSWVAKEDNRYLYALLGITLGAYVGAATLAGLLFWLFAPSGSECSFNICMITLTLVLCLAFSLLSLHPSAQNGSLFPSAVITLYCTYLCYSALQSEPHNYPCNGVGHKYTAASATTLAAGMLLTLLSVVYSALRAGSNTQTFMTSGYSEPDAAPEQPLLEAEEGTSAGLDGEAPGAAAGDKRGDKAISEFETVTYSYSFFHLIFALASMYIAMLMTGWGTGAEEKDLIDVGWTSVWVKLASQWLTALLYAWTLAAPLLFPDRTFG</sequence>
<organism evidence="7 8">
    <name type="scientific">[Myrmecia] bisecta</name>
    <dbReference type="NCBI Taxonomy" id="41462"/>
    <lineage>
        <taxon>Eukaryota</taxon>
        <taxon>Viridiplantae</taxon>
        <taxon>Chlorophyta</taxon>
        <taxon>core chlorophytes</taxon>
        <taxon>Trebouxiophyceae</taxon>
        <taxon>Trebouxiales</taxon>
        <taxon>Trebouxiaceae</taxon>
        <taxon>Myrmecia</taxon>
    </lineage>
</organism>
<feature type="transmembrane region" description="Helical" evidence="6">
    <location>
        <begin position="153"/>
        <end position="173"/>
    </location>
</feature>
<evidence type="ECO:0000256" key="6">
    <source>
        <dbReference type="SAM" id="Phobius"/>
    </source>
</evidence>
<dbReference type="AlphaFoldDB" id="A0AAW1QPT6"/>
<keyword evidence="5 6" id="KW-0472">Membrane</keyword>
<evidence type="ECO:0000313" key="8">
    <source>
        <dbReference type="Proteomes" id="UP001489004"/>
    </source>
</evidence>
<evidence type="ECO:0000256" key="1">
    <source>
        <dbReference type="ARBA" id="ARBA00004141"/>
    </source>
</evidence>
<evidence type="ECO:0000256" key="2">
    <source>
        <dbReference type="ARBA" id="ARBA00006665"/>
    </source>
</evidence>
<dbReference type="EMBL" id="JALJOR010000002">
    <property type="protein sequence ID" value="KAK9823454.1"/>
    <property type="molecule type" value="Genomic_DNA"/>
</dbReference>
<comment type="subcellular location">
    <subcellularLocation>
        <location evidence="1">Membrane</location>
        <topology evidence="1">Multi-pass membrane protein</topology>
    </subcellularLocation>
</comment>
<evidence type="ECO:0008006" key="9">
    <source>
        <dbReference type="Google" id="ProtNLM"/>
    </source>
</evidence>
<feature type="transmembrane region" description="Helical" evidence="6">
    <location>
        <begin position="6"/>
        <end position="25"/>
    </location>
</feature>
<dbReference type="PANTHER" id="PTHR10383:SF9">
    <property type="entry name" value="SERINE INCORPORATOR, ISOFORM F"/>
    <property type="match status" value="1"/>
</dbReference>
<feature type="transmembrane region" description="Helical" evidence="6">
    <location>
        <begin position="185"/>
        <end position="212"/>
    </location>
</feature>
<feature type="transmembrane region" description="Helical" evidence="6">
    <location>
        <begin position="414"/>
        <end position="433"/>
    </location>
</feature>
<feature type="transmembrane region" description="Helical" evidence="6">
    <location>
        <begin position="287"/>
        <end position="307"/>
    </location>
</feature>
<feature type="transmembrane region" description="Helical" evidence="6">
    <location>
        <begin position="84"/>
        <end position="106"/>
    </location>
</feature>
<accession>A0AAW1QPT6</accession>
<keyword evidence="8" id="KW-1185">Reference proteome</keyword>
<dbReference type="Pfam" id="PF03348">
    <property type="entry name" value="Serinc"/>
    <property type="match status" value="1"/>
</dbReference>
<feature type="transmembrane region" description="Helical" evidence="6">
    <location>
        <begin position="249"/>
        <end position="267"/>
    </location>
</feature>
<name>A0AAW1QPT6_9CHLO</name>
<feature type="transmembrane region" description="Helical" evidence="6">
    <location>
        <begin position="37"/>
        <end position="53"/>
    </location>
</feature>
<feature type="transmembrane region" description="Helical" evidence="6">
    <location>
        <begin position="373"/>
        <end position="394"/>
    </location>
</feature>
<comment type="similarity">
    <text evidence="2">Belongs to the TDE1 family.</text>
</comment>
<evidence type="ECO:0000313" key="7">
    <source>
        <dbReference type="EMBL" id="KAK9823454.1"/>
    </source>
</evidence>